<dbReference type="InterPro" id="IPR022398">
    <property type="entry name" value="Peptidase_S8_His-AS"/>
</dbReference>
<dbReference type="HOGENOM" id="CLU_386311_0_0_6"/>
<evidence type="ECO:0000256" key="1">
    <source>
        <dbReference type="ARBA" id="ARBA00011073"/>
    </source>
</evidence>
<dbReference type="Gene3D" id="3.40.50.200">
    <property type="entry name" value="Peptidase S8/S53 domain"/>
    <property type="match status" value="1"/>
</dbReference>
<reference evidence="9 10" key="1">
    <citation type="journal article" date="2014" name="ISME J.">
        <title>Ecophysiology of Thioploca ingrica as revealed by the complete genome sequence supplemented with proteomic evidence.</title>
        <authorList>
            <person name="Kojima H."/>
            <person name="Ogura Y."/>
            <person name="Yamamoto N."/>
            <person name="Togashi T."/>
            <person name="Mori H."/>
            <person name="Watanabe T."/>
            <person name="Nemoto F."/>
            <person name="Kurokawa K."/>
            <person name="Hayashi T."/>
            <person name="Fukui M."/>
        </authorList>
    </citation>
    <scope>NUCLEOTIDE SEQUENCE [LARGE SCALE GENOMIC DNA]</scope>
</reference>
<accession>A0A090AQU5</accession>
<evidence type="ECO:0000256" key="2">
    <source>
        <dbReference type="ARBA" id="ARBA00022670"/>
    </source>
</evidence>
<dbReference type="InterPro" id="IPR023828">
    <property type="entry name" value="Peptidase_S8_Ser-AS"/>
</dbReference>
<dbReference type="GO" id="GO:0004252">
    <property type="term" value="F:serine-type endopeptidase activity"/>
    <property type="evidence" value="ECO:0007669"/>
    <property type="project" value="UniProtKB-UniRule"/>
</dbReference>
<dbReference type="Pfam" id="PF00082">
    <property type="entry name" value="Peptidase_S8"/>
    <property type="match status" value="1"/>
</dbReference>
<dbReference type="PRINTS" id="PR00723">
    <property type="entry name" value="SUBTILISIN"/>
</dbReference>
<organism evidence="9 10">
    <name type="scientific">Thioploca ingrica</name>
    <dbReference type="NCBI Taxonomy" id="40754"/>
    <lineage>
        <taxon>Bacteria</taxon>
        <taxon>Pseudomonadati</taxon>
        <taxon>Pseudomonadota</taxon>
        <taxon>Gammaproteobacteria</taxon>
        <taxon>Thiotrichales</taxon>
        <taxon>Thiotrichaceae</taxon>
        <taxon>Thioploca</taxon>
    </lineage>
</organism>
<keyword evidence="10" id="KW-1185">Reference proteome</keyword>
<dbReference type="InterPro" id="IPR050131">
    <property type="entry name" value="Peptidase_S8_subtilisin-like"/>
</dbReference>
<feature type="compositionally biased region" description="Pro residues" evidence="7">
    <location>
        <begin position="501"/>
        <end position="592"/>
    </location>
</feature>
<dbReference type="PROSITE" id="PS00136">
    <property type="entry name" value="SUBTILASE_ASP"/>
    <property type="match status" value="1"/>
</dbReference>
<proteinExistence type="inferred from homology"/>
<dbReference type="InterPro" id="IPR015500">
    <property type="entry name" value="Peptidase_S8_subtilisin-rel"/>
</dbReference>
<keyword evidence="4 5" id="KW-0720">Serine protease</keyword>
<dbReference type="STRING" id="40754.THII_3778"/>
<feature type="active site" description="Charge relay system" evidence="5">
    <location>
        <position position="198"/>
    </location>
</feature>
<evidence type="ECO:0000256" key="5">
    <source>
        <dbReference type="PROSITE-ProRule" id="PRU01240"/>
    </source>
</evidence>
<evidence type="ECO:0000256" key="3">
    <source>
        <dbReference type="ARBA" id="ARBA00022801"/>
    </source>
</evidence>
<dbReference type="InterPro" id="IPR023827">
    <property type="entry name" value="Peptidase_S8_Asp-AS"/>
</dbReference>
<dbReference type="OrthoDB" id="9790784at2"/>
<dbReference type="EMBL" id="AP014633">
    <property type="protein sequence ID" value="BAP58075.1"/>
    <property type="molecule type" value="Genomic_DNA"/>
</dbReference>
<feature type="active site" description="Charge relay system" evidence="5">
    <location>
        <position position="255"/>
    </location>
</feature>
<dbReference type="PANTHER" id="PTHR43806:SF11">
    <property type="entry name" value="CEREVISIN-RELATED"/>
    <property type="match status" value="1"/>
</dbReference>
<dbReference type="AlphaFoldDB" id="A0A090AQU5"/>
<dbReference type="PROSITE" id="PS00138">
    <property type="entry name" value="SUBTILASE_SER"/>
    <property type="match status" value="1"/>
</dbReference>
<gene>
    <name evidence="9" type="ORF">THII_3778</name>
</gene>
<sequence>MLNKLLLQRPLFLGALIKLEIRRSVQLAISVIILFLVPVVFADLIELPSIPPKIPPLKKLEDVQIARGGSVRVIVELDMSAVNLPSSTRAGDRSTSLSLEDQAAQVALVQGMFLDNLKKGMITPTENPVQTQFNYVPALVMKVDRFLLSQIKRDSLVKSVVLDQAVPMALTESIPLIGADKVWQKGYKGSGQTVAIIDSGVDGNHPALAGKVVAEACFSTTDPSVRSSSLCPNGKDEQIGQGSAIPCEEITGCDHGTHVAGIATANGEVKGVAPEAKIIAIQVSSRFDNNTLCGNLPCLLIYFSDVIRALEYVYSIHNQIAIASANLSIGGGYYSSPCDSEIPPLTQIIDNLRHFGIATVVASGNGWNGYSMSLPACISSAISVGATCDVESSDPTYDQVCPGGKDSVALFSNSADFLDLLAPGMWVTSTVPGGGIGTKGGTSMSTPFVTGAWALLKSAKPDATVEEILTILQDTGKPILDKRNDLTKPRIQLDAAVVVVEPPPPVDDPQPPPVDPPTPPVDPPTPPVDPPTPPVDSPTPPVDPPTPPVDPPTPPVDPPTPPVDPPTPPVDPPTPPVDPPTPPVDPPTPPVDPSLATILPNISVVPDEQGFHFMWEQAAELDSGGGMNLWCAEMDKDNHTFKDLTKVNQQLTAAIDEAFYPIGGISGVKYCTLEEINAAGESTFHCDAAVVISDEATVNIADLEAAKALCHSLTQ</sequence>
<dbReference type="KEGG" id="tig:THII_3778"/>
<dbReference type="Proteomes" id="UP000031623">
    <property type="component" value="Chromosome"/>
</dbReference>
<dbReference type="PANTHER" id="PTHR43806">
    <property type="entry name" value="PEPTIDASE S8"/>
    <property type="match status" value="1"/>
</dbReference>
<feature type="active site" description="Charge relay system" evidence="5">
    <location>
        <position position="443"/>
    </location>
</feature>
<evidence type="ECO:0000259" key="8">
    <source>
        <dbReference type="Pfam" id="PF00082"/>
    </source>
</evidence>
<evidence type="ECO:0000256" key="7">
    <source>
        <dbReference type="SAM" id="MobiDB-lite"/>
    </source>
</evidence>
<keyword evidence="3 5" id="KW-0378">Hydrolase</keyword>
<evidence type="ECO:0000256" key="6">
    <source>
        <dbReference type="RuleBase" id="RU003355"/>
    </source>
</evidence>
<evidence type="ECO:0000256" key="4">
    <source>
        <dbReference type="ARBA" id="ARBA00022825"/>
    </source>
</evidence>
<feature type="region of interest" description="Disordered" evidence="7">
    <location>
        <begin position="501"/>
        <end position="594"/>
    </location>
</feature>
<feature type="domain" description="Peptidase S8/S53" evidence="8">
    <location>
        <begin position="189"/>
        <end position="476"/>
    </location>
</feature>
<dbReference type="PROSITE" id="PS51892">
    <property type="entry name" value="SUBTILASE"/>
    <property type="match status" value="1"/>
</dbReference>
<dbReference type="PROSITE" id="PS00137">
    <property type="entry name" value="SUBTILASE_HIS"/>
    <property type="match status" value="1"/>
</dbReference>
<dbReference type="GO" id="GO:0006508">
    <property type="term" value="P:proteolysis"/>
    <property type="evidence" value="ECO:0007669"/>
    <property type="project" value="UniProtKB-KW"/>
</dbReference>
<keyword evidence="2 5" id="KW-0645">Protease</keyword>
<evidence type="ECO:0000313" key="10">
    <source>
        <dbReference type="Proteomes" id="UP000031623"/>
    </source>
</evidence>
<comment type="similarity">
    <text evidence="1 5 6">Belongs to the peptidase S8 family.</text>
</comment>
<evidence type="ECO:0000313" key="9">
    <source>
        <dbReference type="EMBL" id="BAP58075.1"/>
    </source>
</evidence>
<name>A0A090AQU5_9GAMM</name>
<dbReference type="SUPFAM" id="SSF52743">
    <property type="entry name" value="Subtilisin-like"/>
    <property type="match status" value="1"/>
</dbReference>
<dbReference type="InterPro" id="IPR000209">
    <property type="entry name" value="Peptidase_S8/S53_dom"/>
</dbReference>
<dbReference type="InterPro" id="IPR036852">
    <property type="entry name" value="Peptidase_S8/S53_dom_sf"/>
</dbReference>
<protein>
    <submittedName>
        <fullName evidence="9">Peptidase S8 and S53 subtilisin kexin sedolisin</fullName>
    </submittedName>
</protein>